<dbReference type="NCBIfam" id="TIGR00685">
    <property type="entry name" value="T6PP"/>
    <property type="match status" value="1"/>
</dbReference>
<dbReference type="InterPro" id="IPR023214">
    <property type="entry name" value="HAD_sf"/>
</dbReference>
<comment type="function">
    <text evidence="2">Removes the phosphate from trehalose 6-phosphate to produce free trehalose.</text>
</comment>
<gene>
    <name evidence="3" type="primary">otsB</name>
    <name evidence="3" type="ORF">GMPD_05530</name>
    <name evidence="4" type="ORF">M1B72_20460</name>
</gene>
<accession>A0A6V8MRY5</accession>
<keyword evidence="2" id="KW-0479">Metal-binding</keyword>
<evidence type="ECO:0000313" key="6">
    <source>
        <dbReference type="Proteomes" id="UP000831485"/>
    </source>
</evidence>
<dbReference type="InterPro" id="IPR044651">
    <property type="entry name" value="OTSB-like"/>
</dbReference>
<dbReference type="Proteomes" id="UP000568888">
    <property type="component" value="Unassembled WGS sequence"/>
</dbReference>
<dbReference type="GO" id="GO:0005992">
    <property type="term" value="P:trehalose biosynthetic process"/>
    <property type="evidence" value="ECO:0007669"/>
    <property type="project" value="UniProtKB-UniPathway"/>
</dbReference>
<dbReference type="EC" id="3.1.3.12" evidence="2"/>
<dbReference type="PANTHER" id="PTHR43768:SF3">
    <property type="entry name" value="TREHALOSE 6-PHOSPHATE PHOSPHATASE"/>
    <property type="match status" value="1"/>
</dbReference>
<dbReference type="UniPathway" id="UPA00299"/>
<evidence type="ECO:0000256" key="1">
    <source>
        <dbReference type="ARBA" id="ARBA00022801"/>
    </source>
</evidence>
<evidence type="ECO:0000313" key="4">
    <source>
        <dbReference type="EMBL" id="UPU35786.1"/>
    </source>
</evidence>
<dbReference type="InterPro" id="IPR036412">
    <property type="entry name" value="HAD-like_sf"/>
</dbReference>
<dbReference type="SUPFAM" id="SSF56784">
    <property type="entry name" value="HAD-like"/>
    <property type="match status" value="1"/>
</dbReference>
<name>A0A6V8MRY5_9BACT</name>
<evidence type="ECO:0000256" key="2">
    <source>
        <dbReference type="RuleBase" id="RU361117"/>
    </source>
</evidence>
<dbReference type="RefSeq" id="WP_183344837.1">
    <property type="nucleotide sequence ID" value="NZ_BLXY01000001.1"/>
</dbReference>
<comment type="pathway">
    <text evidence="2">Glycan biosynthesis; trehalose biosynthesis.</text>
</comment>
<reference evidence="4" key="3">
    <citation type="submission" date="2022-04" db="EMBL/GenBank/DDBJ databases">
        <authorList>
            <person name="Liu G."/>
        </authorList>
    </citation>
    <scope>NUCLEOTIDE SEQUENCE</scope>
    <source>
        <strain evidence="4">RG22</strain>
    </source>
</reference>
<dbReference type="GO" id="GO:0004805">
    <property type="term" value="F:trehalose-phosphatase activity"/>
    <property type="evidence" value="ECO:0007669"/>
    <property type="project" value="UniProtKB-EC"/>
</dbReference>
<protein>
    <recommendedName>
        <fullName evidence="2">Trehalose 6-phosphate phosphatase</fullName>
        <ecNumber evidence="2">3.1.3.12</ecNumber>
    </recommendedName>
</protein>
<reference evidence="5" key="1">
    <citation type="submission" date="2020-06" db="EMBL/GenBank/DDBJ databases">
        <title>Draft genomic sequecing of Geomonas sp. Red736.</title>
        <authorList>
            <person name="Itoh H."/>
            <person name="Xu Z.X."/>
            <person name="Ushijima N."/>
            <person name="Masuda Y."/>
            <person name="Shiratori Y."/>
            <person name="Senoo K."/>
        </authorList>
    </citation>
    <scope>NUCLEOTIDE SEQUENCE [LARGE SCALE GENOMIC DNA]</scope>
    <source>
        <strain evidence="5">Red736</strain>
    </source>
</reference>
<sequence length="262" mass="28627">MPSYLFQFKELAAFTRHVAPDTLFAFDLDGTLAPIVNDFGAAKVAKPVRNALQRLMGLAKVAVITGRSRQDAIGMLGFQPHLVIGNHGAEWPGQSGTRRWELVQLCLKWRDRLHTALFYEPGVEIEFKGESLSLHYRKSEDPQLALAMINAAIGDLEPPPRIIGGKCVVNVLPMQACGKGEALAAAMDELGCSRAIYFGDDETDEDVFRMARGDIFGVHVGRNDQSAATYYLNQQSEILELLNSIVGVLESCCESGPECADG</sequence>
<dbReference type="Gene3D" id="3.30.70.1020">
    <property type="entry name" value="Trehalose-6-phosphate phosphatase related protein, domain 2"/>
    <property type="match status" value="1"/>
</dbReference>
<keyword evidence="1 2" id="KW-0378">Hydrolase</keyword>
<dbReference type="AlphaFoldDB" id="A0A6V8MRY5"/>
<comment type="catalytic activity">
    <reaction evidence="2">
        <text>alpha,alpha-trehalose 6-phosphate + H2O = alpha,alpha-trehalose + phosphate</text>
        <dbReference type="Rhea" id="RHEA:23420"/>
        <dbReference type="ChEBI" id="CHEBI:15377"/>
        <dbReference type="ChEBI" id="CHEBI:16551"/>
        <dbReference type="ChEBI" id="CHEBI:43474"/>
        <dbReference type="ChEBI" id="CHEBI:58429"/>
        <dbReference type="EC" id="3.1.3.12"/>
    </reaction>
</comment>
<keyword evidence="6" id="KW-1185">Reference proteome</keyword>
<proteinExistence type="inferred from homology"/>
<dbReference type="Proteomes" id="UP000831485">
    <property type="component" value="Chromosome"/>
</dbReference>
<dbReference type="InterPro" id="IPR003337">
    <property type="entry name" value="Trehalose_PPase"/>
</dbReference>
<comment type="similarity">
    <text evidence="2">Belongs to the trehalose phosphatase family.</text>
</comment>
<dbReference type="EMBL" id="CP096574">
    <property type="protein sequence ID" value="UPU35786.1"/>
    <property type="molecule type" value="Genomic_DNA"/>
</dbReference>
<dbReference type="Gene3D" id="3.40.50.1000">
    <property type="entry name" value="HAD superfamily/HAD-like"/>
    <property type="match status" value="1"/>
</dbReference>
<evidence type="ECO:0000313" key="5">
    <source>
        <dbReference type="Proteomes" id="UP000568888"/>
    </source>
</evidence>
<organism evidence="3 5">
    <name type="scientific">Geomonas paludis</name>
    <dbReference type="NCBI Taxonomy" id="2740185"/>
    <lineage>
        <taxon>Bacteria</taxon>
        <taxon>Pseudomonadati</taxon>
        <taxon>Thermodesulfobacteriota</taxon>
        <taxon>Desulfuromonadia</taxon>
        <taxon>Geobacterales</taxon>
        <taxon>Geobacteraceae</taxon>
        <taxon>Geomonas</taxon>
    </lineage>
</organism>
<evidence type="ECO:0000313" key="3">
    <source>
        <dbReference type="EMBL" id="GFO62634.1"/>
    </source>
</evidence>
<dbReference type="GO" id="GO:0046872">
    <property type="term" value="F:metal ion binding"/>
    <property type="evidence" value="ECO:0007669"/>
    <property type="project" value="UniProtKB-KW"/>
</dbReference>
<keyword evidence="2" id="KW-0460">Magnesium</keyword>
<comment type="cofactor">
    <cofactor evidence="2">
        <name>Mg(2+)</name>
        <dbReference type="ChEBI" id="CHEBI:18420"/>
    </cofactor>
</comment>
<dbReference type="EMBL" id="BLXY01000001">
    <property type="protein sequence ID" value="GFO62634.1"/>
    <property type="molecule type" value="Genomic_DNA"/>
</dbReference>
<dbReference type="PANTHER" id="PTHR43768">
    <property type="entry name" value="TREHALOSE 6-PHOSPHATE PHOSPHATASE"/>
    <property type="match status" value="1"/>
</dbReference>
<dbReference type="Pfam" id="PF02358">
    <property type="entry name" value="Trehalose_PPase"/>
    <property type="match status" value="1"/>
</dbReference>
<reference evidence="3" key="2">
    <citation type="journal article" date="2021" name="Int. J. Syst. Evol. Microbiol.">
        <title>Geomonas silvestris sp. nov., Geomonas paludis sp. nov. and Geomonas limicola sp. nov., isolated from terrestrial environments, and emended description of the genus Geomonas.</title>
        <authorList>
            <person name="Itoh H."/>
            <person name="Xu Z."/>
            <person name="Masuda Y."/>
            <person name="Ushijima N."/>
            <person name="Hayakawa C."/>
            <person name="Shiratori Y."/>
            <person name="Senoo K."/>
        </authorList>
    </citation>
    <scope>NUCLEOTIDE SEQUENCE</scope>
    <source>
        <strain evidence="3">Red736</strain>
    </source>
</reference>